<feature type="domain" description="YcgL" evidence="2">
    <location>
        <begin position="1"/>
        <end position="85"/>
    </location>
</feature>
<sequence length="92" mass="10918">MLCSIYKTNKKEGMYLFISRREDFSQIPETLLEMFGQPKLVVTMNLTEKRTLAFADTKKVLDNLTSEGFYLQMPPPPIDHLVEYKKWRDRNK</sequence>
<dbReference type="PROSITE" id="PS51648">
    <property type="entry name" value="YCGL"/>
    <property type="match status" value="1"/>
</dbReference>
<evidence type="ECO:0000313" key="4">
    <source>
        <dbReference type="Proteomes" id="UP000250163"/>
    </source>
</evidence>
<dbReference type="HAMAP" id="MF_01866">
    <property type="entry name" value="UPF0745"/>
    <property type="match status" value="1"/>
</dbReference>
<dbReference type="AlphaFoldDB" id="A0A330LN60"/>
<evidence type="ECO:0000256" key="1">
    <source>
        <dbReference type="HAMAP-Rule" id="MF_01866"/>
    </source>
</evidence>
<dbReference type="Gene3D" id="3.10.510.20">
    <property type="entry name" value="YcgL domain"/>
    <property type="match status" value="1"/>
</dbReference>
<dbReference type="Proteomes" id="UP000250163">
    <property type="component" value="Chromosome MORIYA"/>
</dbReference>
<gene>
    <name evidence="3" type="primary">ycgL</name>
    <name evidence="3" type="ORF">MORIYA_0810</name>
</gene>
<evidence type="ECO:0000313" key="3">
    <source>
        <dbReference type="EMBL" id="SQD77288.1"/>
    </source>
</evidence>
<organism evidence="3 4">
    <name type="scientific">Moritella yayanosii</name>
    <dbReference type="NCBI Taxonomy" id="69539"/>
    <lineage>
        <taxon>Bacteria</taxon>
        <taxon>Pseudomonadati</taxon>
        <taxon>Pseudomonadota</taxon>
        <taxon>Gammaproteobacteria</taxon>
        <taxon>Alteromonadales</taxon>
        <taxon>Moritellaceae</taxon>
        <taxon>Moritella</taxon>
    </lineage>
</organism>
<dbReference type="PANTHER" id="PTHR38109">
    <property type="entry name" value="PROTEIN YCGL"/>
    <property type="match status" value="1"/>
</dbReference>
<dbReference type="RefSeq" id="WP_112712840.1">
    <property type="nucleotide sequence ID" value="NZ_LS483250.1"/>
</dbReference>
<dbReference type="Pfam" id="PF05166">
    <property type="entry name" value="YcgL"/>
    <property type="match status" value="1"/>
</dbReference>
<dbReference type="InterPro" id="IPR038068">
    <property type="entry name" value="YcgL-like_sf"/>
</dbReference>
<accession>A0A330LN60</accession>
<keyword evidence="4" id="KW-1185">Reference proteome</keyword>
<dbReference type="SUPFAM" id="SSF160191">
    <property type="entry name" value="YcgL-like"/>
    <property type="match status" value="1"/>
</dbReference>
<protein>
    <recommendedName>
        <fullName evidence="1">YcgL domain-containing protein MORIYA_0810</fullName>
    </recommendedName>
</protein>
<dbReference type="PANTHER" id="PTHR38109:SF1">
    <property type="entry name" value="PROTEIN YCGL"/>
    <property type="match status" value="1"/>
</dbReference>
<dbReference type="OrthoDB" id="7062382at2"/>
<dbReference type="KEGG" id="mya:MORIYA_0810"/>
<name>A0A330LN60_9GAMM</name>
<evidence type="ECO:0000259" key="2">
    <source>
        <dbReference type="PROSITE" id="PS51648"/>
    </source>
</evidence>
<reference evidence="4" key="1">
    <citation type="submission" date="2018-05" db="EMBL/GenBank/DDBJ databases">
        <authorList>
            <person name="Cea G.-C."/>
            <person name="William W."/>
        </authorList>
    </citation>
    <scope>NUCLEOTIDE SEQUENCE [LARGE SCALE GENOMIC DNA]</scope>
    <source>
        <strain evidence="4">DB21MT 5</strain>
    </source>
</reference>
<dbReference type="EMBL" id="LS483250">
    <property type="protein sequence ID" value="SQD77288.1"/>
    <property type="molecule type" value="Genomic_DNA"/>
</dbReference>
<proteinExistence type="inferred from homology"/>
<dbReference type="InterPro" id="IPR027354">
    <property type="entry name" value="YcgL_dom"/>
</dbReference>